<evidence type="ECO:0000313" key="3">
    <source>
        <dbReference type="EMBL" id="SHN07093.1"/>
    </source>
</evidence>
<evidence type="ECO:0000256" key="2">
    <source>
        <dbReference type="SAM" id="MobiDB-lite"/>
    </source>
</evidence>
<dbReference type="RefSeq" id="WP_073201468.1">
    <property type="nucleotide sequence ID" value="NZ_FRCZ01000003.1"/>
</dbReference>
<sequence length="315" mass="37255">MYQYKLYNNQEIEKLHNELEVYKKVVESRDADQSILYWQTKHELEELKQKIQKNKGEMKVMEESYHNQLRDYADKEKKISSQIHAIHHSIQQLKKDVQTIRGEVKELRINELLEKINQVIGETNIDLDEVKEQVREQNHEFQQLSKQLHSNSRSQPQTGNRQSEYRQLQRMLKSAKPKGHRAPPPSQQMMTNPKQDIRDSTRQMITIQNGRKTFHNTQYELNKNIIVNKTTAKTKKAKIEQEDKHELLAEEKNNIEKTEISSSAEIEPVDVEEKPTSFKEETRPKEENMSVRQENGNSSNGLKKTWLLAKSLWKK</sequence>
<proteinExistence type="predicted"/>
<dbReference type="EMBL" id="FRCZ01000003">
    <property type="protein sequence ID" value="SHN07093.1"/>
    <property type="molecule type" value="Genomic_DNA"/>
</dbReference>
<keyword evidence="4" id="KW-1185">Reference proteome</keyword>
<organism evidence="3 4">
    <name type="scientific">Gracilibacillus kekensis</name>
    <dbReference type="NCBI Taxonomy" id="1027249"/>
    <lineage>
        <taxon>Bacteria</taxon>
        <taxon>Bacillati</taxon>
        <taxon>Bacillota</taxon>
        <taxon>Bacilli</taxon>
        <taxon>Bacillales</taxon>
        <taxon>Bacillaceae</taxon>
        <taxon>Gracilibacillus</taxon>
    </lineage>
</organism>
<feature type="region of interest" description="Disordered" evidence="2">
    <location>
        <begin position="136"/>
        <end position="196"/>
    </location>
</feature>
<dbReference type="STRING" id="1027249.SAMN05216179_1742"/>
<feature type="region of interest" description="Disordered" evidence="2">
    <location>
        <begin position="250"/>
        <end position="302"/>
    </location>
</feature>
<evidence type="ECO:0000313" key="4">
    <source>
        <dbReference type="Proteomes" id="UP000184184"/>
    </source>
</evidence>
<dbReference type="Proteomes" id="UP000184184">
    <property type="component" value="Unassembled WGS sequence"/>
</dbReference>
<keyword evidence="1" id="KW-0175">Coiled coil</keyword>
<gene>
    <name evidence="3" type="ORF">SAMN05216179_1742</name>
</gene>
<dbReference type="AlphaFoldDB" id="A0A1M7NU53"/>
<reference evidence="3 4" key="1">
    <citation type="submission" date="2016-11" db="EMBL/GenBank/DDBJ databases">
        <authorList>
            <person name="Jaros S."/>
            <person name="Januszkiewicz K."/>
            <person name="Wedrychowicz H."/>
        </authorList>
    </citation>
    <scope>NUCLEOTIDE SEQUENCE [LARGE SCALE GENOMIC DNA]</scope>
    <source>
        <strain evidence="3 4">CGMCC 1.10681</strain>
    </source>
</reference>
<feature type="compositionally biased region" description="Basic and acidic residues" evidence="2">
    <location>
        <begin position="271"/>
        <end position="289"/>
    </location>
</feature>
<name>A0A1M7NU53_9BACI</name>
<feature type="coiled-coil region" evidence="1">
    <location>
        <begin position="37"/>
        <end position="64"/>
    </location>
</feature>
<dbReference type="OrthoDB" id="2969927at2"/>
<feature type="compositionally biased region" description="Polar residues" evidence="2">
    <location>
        <begin position="290"/>
        <end position="302"/>
    </location>
</feature>
<feature type="compositionally biased region" description="Basic and acidic residues" evidence="2">
    <location>
        <begin position="250"/>
        <end position="259"/>
    </location>
</feature>
<evidence type="ECO:0000256" key="1">
    <source>
        <dbReference type="SAM" id="Coils"/>
    </source>
</evidence>
<feature type="compositionally biased region" description="Polar residues" evidence="2">
    <location>
        <begin position="140"/>
        <end position="166"/>
    </location>
</feature>
<protein>
    <submittedName>
        <fullName evidence="3">Uncharacterized protein</fullName>
    </submittedName>
</protein>
<accession>A0A1M7NU53</accession>